<evidence type="ECO:0000313" key="2">
    <source>
        <dbReference type="Proteomes" id="UP000032735"/>
    </source>
</evidence>
<reference evidence="1 2" key="1">
    <citation type="submission" date="2013-07" db="EMBL/GenBank/DDBJ databases">
        <authorList>
            <person name="Genoscope - CEA"/>
        </authorList>
    </citation>
    <scope>NUCLEOTIDE SEQUENCE [LARGE SCALE GENOMIC DNA]</scope>
    <source>
        <strain evidence="1 2">G6</strain>
    </source>
</reference>
<proteinExistence type="predicted"/>
<dbReference type="KEGG" id="xpo:XPG1_2752"/>
<evidence type="ECO:0000313" key="1">
    <source>
        <dbReference type="EMBL" id="CDG22404.1"/>
    </source>
</evidence>
<dbReference type="RefSeq" id="WP_157879498.1">
    <property type="nucleotide sequence ID" value="NZ_FO704551.1"/>
</dbReference>
<gene>
    <name evidence="1" type="ORF">XPG1_2752</name>
</gene>
<dbReference type="STRING" id="1354304.XPG1_2752"/>
<keyword evidence="2" id="KW-1185">Reference proteome</keyword>
<dbReference type="HOGENOM" id="CLU_3159545_0_0_6"/>
<dbReference type="Proteomes" id="UP000032735">
    <property type="component" value="Chromosome"/>
</dbReference>
<name>A0A068R5W6_9GAMM</name>
<dbReference type="AlphaFoldDB" id="A0A068R5W6"/>
<accession>A0A068R5W6</accession>
<organism evidence="1 2">
    <name type="scientific">Xenorhabdus poinarii G6</name>
    <dbReference type="NCBI Taxonomy" id="1354304"/>
    <lineage>
        <taxon>Bacteria</taxon>
        <taxon>Pseudomonadati</taxon>
        <taxon>Pseudomonadota</taxon>
        <taxon>Gammaproteobacteria</taxon>
        <taxon>Enterobacterales</taxon>
        <taxon>Morganellaceae</taxon>
        <taxon>Xenorhabdus</taxon>
    </lineage>
</organism>
<sequence>MSIKKEEGIYGGWDKLEENTNEDKPIEKNWIFQEPLPKEKSPYRISLG</sequence>
<dbReference type="EMBL" id="FO704551">
    <property type="protein sequence ID" value="CDG22404.1"/>
    <property type="molecule type" value="Genomic_DNA"/>
</dbReference>
<protein>
    <submittedName>
        <fullName evidence="1">Uncharacterized protein</fullName>
    </submittedName>
</protein>